<keyword evidence="8" id="KW-0539">Nucleus</keyword>
<dbReference type="GO" id="GO:0006357">
    <property type="term" value="P:regulation of transcription by RNA polymerase II"/>
    <property type="evidence" value="ECO:0007669"/>
    <property type="project" value="TreeGrafter"/>
</dbReference>
<dbReference type="AlphaFoldDB" id="A0A0C9RMP7"/>
<dbReference type="PRINTS" id="PR00056">
    <property type="entry name" value="HSFDOMAIN"/>
</dbReference>
<reference evidence="12" key="1">
    <citation type="submission" date="2015-02" db="EMBL/GenBank/DDBJ databases">
        <title>A transcriptome of Wollemia nobilis - a relic of Gondwana.</title>
        <authorList>
            <person name="Chia J.Y."/>
            <person name="Leong Y.S."/>
            <person name="Abdul Karim S."/>
            <person name="Wan Azmi N."/>
            <person name="Hercus R."/>
            <person name="Croft L."/>
        </authorList>
    </citation>
    <scope>NUCLEOTIDE SEQUENCE</scope>
    <source>
        <strain evidence="12">MaeBrown</strain>
        <tissue evidence="12">Leaf</tissue>
    </source>
</reference>
<evidence type="ECO:0000313" key="13">
    <source>
        <dbReference type="EMBL" id="JAG87997.1"/>
    </source>
</evidence>
<evidence type="ECO:0000256" key="8">
    <source>
        <dbReference type="ARBA" id="ARBA00023242"/>
    </source>
</evidence>
<dbReference type="EMBL" id="GCHU01010348">
    <property type="protein sequence ID" value="JAG87996.1"/>
    <property type="molecule type" value="Transcribed_RNA"/>
</dbReference>
<comment type="subcellular location">
    <subcellularLocation>
        <location evidence="1">Nucleus</location>
    </subcellularLocation>
</comment>
<dbReference type="FunFam" id="1.10.10.10:FF:000037">
    <property type="entry name" value="Heat stress transcription factor B-4"/>
    <property type="match status" value="1"/>
</dbReference>
<dbReference type="GO" id="GO:0003700">
    <property type="term" value="F:DNA-binding transcription factor activity"/>
    <property type="evidence" value="ECO:0007669"/>
    <property type="project" value="InterPro"/>
</dbReference>
<proteinExistence type="inferred from homology"/>
<dbReference type="Pfam" id="PF00447">
    <property type="entry name" value="HSF_DNA-bind"/>
    <property type="match status" value="1"/>
</dbReference>
<dbReference type="SUPFAM" id="SSF46785">
    <property type="entry name" value="Winged helix' DNA-binding domain"/>
    <property type="match status" value="1"/>
</dbReference>
<organism evidence="12">
    <name type="scientific">Wollemia nobilis</name>
    <dbReference type="NCBI Taxonomy" id="56998"/>
    <lineage>
        <taxon>Eukaryota</taxon>
        <taxon>Viridiplantae</taxon>
        <taxon>Streptophyta</taxon>
        <taxon>Embryophyta</taxon>
        <taxon>Tracheophyta</taxon>
        <taxon>Spermatophyta</taxon>
        <taxon>Pinopsida</taxon>
        <taxon>Pinidae</taxon>
        <taxon>Conifers II</taxon>
        <taxon>Araucariales</taxon>
        <taxon>Araucariaceae</taxon>
        <taxon>Wollemia</taxon>
    </lineage>
</organism>
<keyword evidence="4" id="KW-0805">Transcription regulation</keyword>
<dbReference type="PANTHER" id="PTHR10015">
    <property type="entry name" value="HEAT SHOCK TRANSCRIPTION FACTOR"/>
    <property type="match status" value="1"/>
</dbReference>
<evidence type="ECO:0000313" key="12">
    <source>
        <dbReference type="EMBL" id="JAG87996.1"/>
    </source>
</evidence>
<name>A0A0C9RMP7_9CONI</name>
<comment type="similarity">
    <text evidence="9">Belongs to the HSF family.</text>
</comment>
<dbReference type="InterPro" id="IPR036390">
    <property type="entry name" value="WH_DNA-bd_sf"/>
</dbReference>
<evidence type="ECO:0000256" key="1">
    <source>
        <dbReference type="ARBA" id="ARBA00004123"/>
    </source>
</evidence>
<dbReference type="SMART" id="SM00415">
    <property type="entry name" value="HSF"/>
    <property type="match status" value="1"/>
</dbReference>
<feature type="compositionally biased region" description="Polar residues" evidence="10">
    <location>
        <begin position="131"/>
        <end position="147"/>
    </location>
</feature>
<feature type="region of interest" description="Disordered" evidence="10">
    <location>
        <begin position="118"/>
        <end position="171"/>
    </location>
</feature>
<dbReference type="Gene3D" id="1.10.10.10">
    <property type="entry name" value="Winged helix-like DNA-binding domain superfamily/Winged helix DNA-binding domain"/>
    <property type="match status" value="1"/>
</dbReference>
<evidence type="ECO:0000256" key="4">
    <source>
        <dbReference type="ARBA" id="ARBA00023015"/>
    </source>
</evidence>
<evidence type="ECO:0000256" key="5">
    <source>
        <dbReference type="ARBA" id="ARBA00023016"/>
    </source>
</evidence>
<keyword evidence="3" id="KW-0597">Phosphoprotein</keyword>
<keyword evidence="7" id="KW-0804">Transcription</keyword>
<dbReference type="InterPro" id="IPR000232">
    <property type="entry name" value="HSF_DNA-bd"/>
</dbReference>
<evidence type="ECO:0000259" key="11">
    <source>
        <dbReference type="PROSITE" id="PS00434"/>
    </source>
</evidence>
<dbReference type="PROSITE" id="PS00434">
    <property type="entry name" value="HSF_DOMAIN"/>
    <property type="match status" value="1"/>
</dbReference>
<keyword evidence="6" id="KW-0238">DNA-binding</keyword>
<feature type="compositionally biased region" description="Polar residues" evidence="10">
    <location>
        <begin position="250"/>
        <end position="261"/>
    </location>
</feature>
<evidence type="ECO:0000256" key="10">
    <source>
        <dbReference type="SAM" id="MobiDB-lite"/>
    </source>
</evidence>
<feature type="region of interest" description="Disordered" evidence="10">
    <location>
        <begin position="241"/>
        <end position="268"/>
    </location>
</feature>
<dbReference type="GO" id="GO:0000978">
    <property type="term" value="F:RNA polymerase II cis-regulatory region sequence-specific DNA binding"/>
    <property type="evidence" value="ECO:0007669"/>
    <property type="project" value="TreeGrafter"/>
</dbReference>
<evidence type="ECO:0000256" key="9">
    <source>
        <dbReference type="RuleBase" id="RU004020"/>
    </source>
</evidence>
<comment type="subunit">
    <text evidence="2">Homotrimer.</text>
</comment>
<keyword evidence="5" id="KW-0346">Stress response</keyword>
<evidence type="ECO:0000256" key="2">
    <source>
        <dbReference type="ARBA" id="ARBA00011233"/>
    </source>
</evidence>
<dbReference type="InterPro" id="IPR036388">
    <property type="entry name" value="WH-like_DNA-bd_sf"/>
</dbReference>
<protein>
    <submittedName>
        <fullName evidence="13">TSA: Wollemia nobilis Ref_Wollemi_Transcript_10404_2044 transcribed RNA sequence</fullName>
    </submittedName>
    <submittedName>
        <fullName evidence="12">TSA: Wollemia nobilis Ref_Wollemi_Transcript_10405_2199 transcribed RNA sequence</fullName>
    </submittedName>
</protein>
<dbReference type="PANTHER" id="PTHR10015:SF304">
    <property type="entry name" value="HEAT STRESS TRANSCRIPTION FACTOR B-4B"/>
    <property type="match status" value="1"/>
</dbReference>
<evidence type="ECO:0000256" key="7">
    <source>
        <dbReference type="ARBA" id="ARBA00023163"/>
    </source>
</evidence>
<dbReference type="EMBL" id="GCHU01010347">
    <property type="protein sequence ID" value="JAG87997.1"/>
    <property type="molecule type" value="Transcribed_RNA"/>
</dbReference>
<sequence length="344" mass="38719">MGRSGEQQQQQPHNDGAAVTLESHRSVPAPFLIKTYQLVDDSNTDELISWNEAGTTFIVWRPAEFARDLLPNYFKHNNFSSFVRQLNTYGFRKIVPDRWEFSNDCFRKGERHLLSEIHRRKGLIQPPPPTTENRPISPSNSADEQTWSSTSSPSSSPTLETLNQKNTVEENEKLKRDNVQLKTELVQMKKLCNNLLLFLSRHVNITPDLVTSFLSNNVASAERLLMLARLKEYLEQHGGEEISRDHYPRSSLSTGLPTVNDSRLAPGSAKEGIASKRVPIVDGVCREEVGRKAFRSVKIEDDDDEKGSPKLFGVPLVSKKRPLPVSSNNGQAEPLVCKIGRCTN</sequence>
<dbReference type="GO" id="GO:0005634">
    <property type="term" value="C:nucleus"/>
    <property type="evidence" value="ECO:0007669"/>
    <property type="project" value="UniProtKB-SubCell"/>
</dbReference>
<evidence type="ECO:0000256" key="6">
    <source>
        <dbReference type="ARBA" id="ARBA00023125"/>
    </source>
</evidence>
<feature type="compositionally biased region" description="Low complexity" evidence="10">
    <location>
        <begin position="148"/>
        <end position="158"/>
    </location>
</feature>
<feature type="domain" description="HSF-type DNA-binding" evidence="11">
    <location>
        <begin position="70"/>
        <end position="94"/>
    </location>
</feature>
<accession>A0A0C9RMP7</accession>
<evidence type="ECO:0000256" key="3">
    <source>
        <dbReference type="ARBA" id="ARBA00022553"/>
    </source>
</evidence>